<dbReference type="Gene3D" id="1.25.40.10">
    <property type="entry name" value="Tetratricopeptide repeat domain"/>
    <property type="match status" value="1"/>
</dbReference>
<evidence type="ECO:0000313" key="2">
    <source>
        <dbReference type="Proteomes" id="UP000320431"/>
    </source>
</evidence>
<gene>
    <name evidence="1" type="ORF">FKV24_013620</name>
</gene>
<organism evidence="1 2">
    <name type="scientific">Marilutibacter maris</name>
    <dbReference type="NCBI Taxonomy" id="1605891"/>
    <lineage>
        <taxon>Bacteria</taxon>
        <taxon>Pseudomonadati</taxon>
        <taxon>Pseudomonadota</taxon>
        <taxon>Gammaproteobacteria</taxon>
        <taxon>Lysobacterales</taxon>
        <taxon>Lysobacteraceae</taxon>
        <taxon>Marilutibacter</taxon>
    </lineage>
</organism>
<name>A0A5N6B309_9GAMM</name>
<dbReference type="EMBL" id="VICD02000234">
    <property type="protein sequence ID" value="KAB8174826.1"/>
    <property type="molecule type" value="Genomic_DNA"/>
</dbReference>
<dbReference type="Proteomes" id="UP000320431">
    <property type="component" value="Unassembled WGS sequence"/>
</dbReference>
<sequence>METSSVAPPDRDMTFYRQRLALANALLREDNMAGVGRELSAVIDSPLFDTLSRDVQLHILSTACWAATREEQAKRARDLCQRAIGYAEAGSDDWYRLAMLESFLGEHEAAAAAFIEFVQRWPEQLEDIDEIVIHQLRHALPADSRARVEMAQALFDANWKSPYGGDSSIWYDLALARLGQNQPEQARAVLTRIDTPVDLIRIRSDKRFDRVFNRDAPGHDVDGALRRQIEAQKQHAVIFPDDVRAHVQLSYALLSAGRNEEVIKLADRTMARLARASLERPAFTHIDEQVWLMDSRAVALRRLGRVDDALDEMRRASQLSEQGEQNVSQALNLGDFYCSLGRPDEAMAAVAQIGEMSAYGQMVLHKVRHCAAVQRGDARMAGASLAHLDGNEDEAPTILLEALLRAGRIDEAAARLIAQLQSDDRRGRMLEWLQNYPLPQPLPGNVAMRAARAAMLARDDVTAAIAAVGRIERYDIIPTAELD</sequence>
<proteinExistence type="predicted"/>
<reference evidence="1 2" key="1">
    <citation type="submission" date="2019-10" db="EMBL/GenBank/DDBJ databases">
        <title>Lysobacter alkalisoli sp. nov., isolated from saline-alkaline soil.</title>
        <authorList>
            <person name="Sun J.-Q."/>
        </authorList>
    </citation>
    <scope>NUCLEOTIDE SEQUENCE [LARGE SCALE GENOMIC DNA]</scope>
    <source>
        <strain evidence="1 2">KCTC 42381</strain>
    </source>
</reference>
<dbReference type="SUPFAM" id="SSF48452">
    <property type="entry name" value="TPR-like"/>
    <property type="match status" value="1"/>
</dbReference>
<dbReference type="InterPro" id="IPR011990">
    <property type="entry name" value="TPR-like_helical_dom_sf"/>
</dbReference>
<protein>
    <recommendedName>
        <fullName evidence="3">Tetratricopeptide repeat protein</fullName>
    </recommendedName>
</protein>
<evidence type="ECO:0008006" key="3">
    <source>
        <dbReference type="Google" id="ProtNLM"/>
    </source>
</evidence>
<dbReference type="AlphaFoldDB" id="A0A5N6B309"/>
<evidence type="ECO:0000313" key="1">
    <source>
        <dbReference type="EMBL" id="KAB8174826.1"/>
    </source>
</evidence>
<comment type="caution">
    <text evidence="1">The sequence shown here is derived from an EMBL/GenBank/DDBJ whole genome shotgun (WGS) entry which is preliminary data.</text>
</comment>
<dbReference type="RefSeq" id="WP_141482758.1">
    <property type="nucleotide sequence ID" value="NZ_VICD02000234.1"/>
</dbReference>
<accession>A0A5N6B309</accession>